<dbReference type="PATRIC" id="fig|1125718.3.peg.1896"/>
<organism evidence="1 2">
    <name type="scientific">Actinomyces massiliensis F0489</name>
    <dbReference type="NCBI Taxonomy" id="1125718"/>
    <lineage>
        <taxon>Bacteria</taxon>
        <taxon>Bacillati</taxon>
        <taxon>Actinomycetota</taxon>
        <taxon>Actinomycetes</taxon>
        <taxon>Actinomycetales</taxon>
        <taxon>Actinomycetaceae</taxon>
        <taxon>Actinomyces</taxon>
    </lineage>
</organism>
<dbReference type="GO" id="GO:0004386">
    <property type="term" value="F:helicase activity"/>
    <property type="evidence" value="ECO:0007669"/>
    <property type="project" value="UniProtKB-KW"/>
</dbReference>
<dbReference type="AlphaFoldDB" id="J0NAG7"/>
<sequence>MGSEALPAAVAGLKTGDQVRHTSYGLGTVVGLEGSGRSTVARVEFTIDGAVTTKRLMLRLAPITKT</sequence>
<keyword evidence="1" id="KW-0378">Hydrolase</keyword>
<comment type="caution">
    <text evidence="1">The sequence shown here is derived from an EMBL/GenBank/DDBJ whole genome shotgun (WGS) entry which is preliminary data.</text>
</comment>
<name>J0NAG7_9ACTO</name>
<dbReference type="EMBL" id="AKFT01000156">
    <property type="protein sequence ID" value="EJF41582.1"/>
    <property type="molecule type" value="Genomic_DNA"/>
</dbReference>
<keyword evidence="2" id="KW-1185">Reference proteome</keyword>
<dbReference type="Proteomes" id="UP000002941">
    <property type="component" value="Unassembled WGS sequence"/>
</dbReference>
<keyword evidence="1" id="KW-0067">ATP-binding</keyword>
<evidence type="ECO:0000313" key="2">
    <source>
        <dbReference type="Proteomes" id="UP000002941"/>
    </source>
</evidence>
<accession>J0NAG7</accession>
<keyword evidence="1" id="KW-0547">Nucleotide-binding</keyword>
<dbReference type="eggNOG" id="COG0210">
    <property type="taxonomic scope" value="Bacteria"/>
</dbReference>
<protein>
    <submittedName>
        <fullName evidence="1">ATP-dependent DNA helicase PcrA family protein</fullName>
    </submittedName>
</protein>
<evidence type="ECO:0000313" key="1">
    <source>
        <dbReference type="EMBL" id="EJF41582.1"/>
    </source>
</evidence>
<reference evidence="1 2" key="1">
    <citation type="submission" date="2012-05" db="EMBL/GenBank/DDBJ databases">
        <authorList>
            <person name="Harkins D.M."/>
            <person name="Madupu R."/>
            <person name="Durkin A.S."/>
            <person name="Torralba M."/>
            <person name="Methe B."/>
            <person name="Sutton G.G."/>
            <person name="Nelson K.E."/>
        </authorList>
    </citation>
    <scope>NUCLEOTIDE SEQUENCE [LARGE SCALE GENOMIC DNA]</scope>
    <source>
        <strain evidence="1 2">F0489</strain>
    </source>
</reference>
<gene>
    <name evidence="1" type="ORF">HMPREF1318_2571</name>
</gene>
<proteinExistence type="predicted"/>
<dbReference type="Pfam" id="PF21196">
    <property type="entry name" value="PcrA_UvrD_tudor"/>
    <property type="match status" value="1"/>
</dbReference>
<keyword evidence="1" id="KW-0347">Helicase</keyword>